<accession>A0A4R4E6V3</accession>
<name>A0A4R4E6V3_9BACT</name>
<reference evidence="1 2" key="1">
    <citation type="submission" date="2019-03" db="EMBL/GenBank/DDBJ databases">
        <authorList>
            <person name="Kim M.K.M."/>
        </authorList>
    </citation>
    <scope>NUCLEOTIDE SEQUENCE [LARGE SCALE GENOMIC DNA]</scope>
    <source>
        <strain evidence="1 2">17J68-15</strain>
    </source>
</reference>
<protein>
    <submittedName>
        <fullName evidence="1">Uncharacterized protein</fullName>
    </submittedName>
</protein>
<evidence type="ECO:0000313" key="1">
    <source>
        <dbReference type="EMBL" id="TCZ73448.1"/>
    </source>
</evidence>
<organism evidence="1 2">
    <name type="scientific">Flaviaesturariibacter aridisoli</name>
    <dbReference type="NCBI Taxonomy" id="2545761"/>
    <lineage>
        <taxon>Bacteria</taxon>
        <taxon>Pseudomonadati</taxon>
        <taxon>Bacteroidota</taxon>
        <taxon>Chitinophagia</taxon>
        <taxon>Chitinophagales</taxon>
        <taxon>Chitinophagaceae</taxon>
        <taxon>Flaviaestuariibacter</taxon>
    </lineage>
</organism>
<gene>
    <name evidence="1" type="ORF">E0486_05670</name>
</gene>
<dbReference type="RefSeq" id="WP_131851178.1">
    <property type="nucleotide sequence ID" value="NZ_SKFH01000006.1"/>
</dbReference>
<dbReference type="Proteomes" id="UP000295164">
    <property type="component" value="Unassembled WGS sequence"/>
</dbReference>
<evidence type="ECO:0000313" key="2">
    <source>
        <dbReference type="Proteomes" id="UP000295164"/>
    </source>
</evidence>
<sequence length="101" mass="11015">MLFSTPSSGGTAATPLQTETEAADLAPLYQWTSHAQQIRAELQENLAQSLAAAKLYLDMAERDGDRVLLAKAKDLVDQVIYEMIRLTRLLPPAEMSLAVAV</sequence>
<dbReference type="EMBL" id="SKFH01000006">
    <property type="protein sequence ID" value="TCZ73448.1"/>
    <property type="molecule type" value="Genomic_DNA"/>
</dbReference>
<proteinExistence type="predicted"/>
<comment type="caution">
    <text evidence="1">The sequence shown here is derived from an EMBL/GenBank/DDBJ whole genome shotgun (WGS) entry which is preliminary data.</text>
</comment>
<keyword evidence="2" id="KW-1185">Reference proteome</keyword>
<dbReference type="AlphaFoldDB" id="A0A4R4E6V3"/>